<feature type="region of interest" description="Disordered" evidence="5">
    <location>
        <begin position="1"/>
        <end position="149"/>
    </location>
</feature>
<dbReference type="Proteomes" id="UP000774326">
    <property type="component" value="Unassembled WGS sequence"/>
</dbReference>
<feature type="compositionally biased region" description="Polar residues" evidence="5">
    <location>
        <begin position="76"/>
        <end position="123"/>
    </location>
</feature>
<evidence type="ECO:0000256" key="2">
    <source>
        <dbReference type="ARBA" id="ARBA00023125"/>
    </source>
</evidence>
<dbReference type="Pfam" id="PF00250">
    <property type="entry name" value="Forkhead"/>
    <property type="match status" value="1"/>
</dbReference>
<gene>
    <name evidence="7" type="ORF">WICPIJ_008171</name>
</gene>
<evidence type="ECO:0000313" key="8">
    <source>
        <dbReference type="Proteomes" id="UP000774326"/>
    </source>
</evidence>
<reference evidence="7" key="2">
    <citation type="submission" date="2021-01" db="EMBL/GenBank/DDBJ databases">
        <authorList>
            <person name="Schikora-Tamarit M.A."/>
        </authorList>
    </citation>
    <scope>NUCLEOTIDE SEQUENCE</scope>
    <source>
        <strain evidence="7">CBS2887</strain>
    </source>
</reference>
<feature type="compositionally biased region" description="Polar residues" evidence="5">
    <location>
        <begin position="1"/>
        <end position="17"/>
    </location>
</feature>
<dbReference type="InterPro" id="IPR030456">
    <property type="entry name" value="TF_fork_head_CS_2"/>
</dbReference>
<protein>
    <recommendedName>
        <fullName evidence="6">Fork-head domain-containing protein</fullName>
    </recommendedName>
</protein>
<dbReference type="PROSITE" id="PS00658">
    <property type="entry name" value="FORK_HEAD_2"/>
    <property type="match status" value="1"/>
</dbReference>
<feature type="compositionally biased region" description="Polar residues" evidence="5">
    <location>
        <begin position="327"/>
        <end position="343"/>
    </location>
</feature>
<dbReference type="PROSITE" id="PS50039">
    <property type="entry name" value="FORK_HEAD_3"/>
    <property type="match status" value="1"/>
</dbReference>
<comment type="caution">
    <text evidence="7">The sequence shown here is derived from an EMBL/GenBank/DDBJ whole genome shotgun (WGS) entry which is preliminary data.</text>
</comment>
<feature type="region of interest" description="Disordered" evidence="5">
    <location>
        <begin position="620"/>
        <end position="645"/>
    </location>
</feature>
<evidence type="ECO:0000256" key="3">
    <source>
        <dbReference type="ARBA" id="ARBA00023242"/>
    </source>
</evidence>
<keyword evidence="3 4" id="KW-0539">Nucleus</keyword>
<dbReference type="GO" id="GO:0000978">
    <property type="term" value="F:RNA polymerase II cis-regulatory region sequence-specific DNA binding"/>
    <property type="evidence" value="ECO:0007669"/>
    <property type="project" value="TreeGrafter"/>
</dbReference>
<evidence type="ECO:0000256" key="4">
    <source>
        <dbReference type="PROSITE-ProRule" id="PRU00089"/>
    </source>
</evidence>
<dbReference type="InterPro" id="IPR018122">
    <property type="entry name" value="TF_fork_head_CS_1"/>
</dbReference>
<feature type="compositionally biased region" description="Polar residues" evidence="5">
    <location>
        <begin position="43"/>
        <end position="52"/>
    </location>
</feature>
<evidence type="ECO:0000256" key="5">
    <source>
        <dbReference type="SAM" id="MobiDB-lite"/>
    </source>
</evidence>
<feature type="domain" description="Fork-head" evidence="6">
    <location>
        <begin position="201"/>
        <end position="275"/>
    </location>
</feature>
<name>A0A9P8TJK2_WICPI</name>
<organism evidence="7 8">
    <name type="scientific">Wickerhamomyces pijperi</name>
    <name type="common">Yeast</name>
    <name type="synonym">Pichia pijperi</name>
    <dbReference type="NCBI Taxonomy" id="599730"/>
    <lineage>
        <taxon>Eukaryota</taxon>
        <taxon>Fungi</taxon>
        <taxon>Dikarya</taxon>
        <taxon>Ascomycota</taxon>
        <taxon>Saccharomycotina</taxon>
        <taxon>Saccharomycetes</taxon>
        <taxon>Phaffomycetales</taxon>
        <taxon>Wickerhamomycetaceae</taxon>
        <taxon>Wickerhamomyces</taxon>
    </lineage>
</organism>
<dbReference type="FunFam" id="1.10.10.10:FF:000260">
    <property type="entry name" value="Forkhead transcription factor (Sep1)"/>
    <property type="match status" value="1"/>
</dbReference>
<dbReference type="PANTHER" id="PTHR11829:SF343">
    <property type="entry name" value="FORK-HEAD DOMAIN-CONTAINING PROTEIN"/>
    <property type="match status" value="1"/>
</dbReference>
<dbReference type="InterPro" id="IPR001766">
    <property type="entry name" value="Fork_head_dom"/>
</dbReference>
<feature type="compositionally biased region" description="Low complexity" evidence="5">
    <location>
        <begin position="64"/>
        <end position="75"/>
    </location>
</feature>
<feature type="region of interest" description="Disordered" evidence="5">
    <location>
        <begin position="475"/>
        <end position="494"/>
    </location>
</feature>
<keyword evidence="2 4" id="KW-0238">DNA-binding</keyword>
<dbReference type="GO" id="GO:0001228">
    <property type="term" value="F:DNA-binding transcription activator activity, RNA polymerase II-specific"/>
    <property type="evidence" value="ECO:0007669"/>
    <property type="project" value="UniProtKB-ARBA"/>
</dbReference>
<dbReference type="EMBL" id="JAEUBG010004690">
    <property type="protein sequence ID" value="KAH3680676.1"/>
    <property type="molecule type" value="Genomic_DNA"/>
</dbReference>
<dbReference type="AlphaFoldDB" id="A0A9P8TJK2"/>
<dbReference type="CDD" id="cd00059">
    <property type="entry name" value="FH_FOX"/>
    <property type="match status" value="1"/>
</dbReference>
<dbReference type="SUPFAM" id="SSF46785">
    <property type="entry name" value="Winged helix' DNA-binding domain"/>
    <property type="match status" value="1"/>
</dbReference>
<dbReference type="PRINTS" id="PR00053">
    <property type="entry name" value="FORKHEAD"/>
</dbReference>
<evidence type="ECO:0000256" key="1">
    <source>
        <dbReference type="ARBA" id="ARBA00004123"/>
    </source>
</evidence>
<feature type="compositionally biased region" description="Acidic residues" evidence="5">
    <location>
        <begin position="636"/>
        <end position="645"/>
    </location>
</feature>
<dbReference type="Gene3D" id="1.10.10.10">
    <property type="entry name" value="Winged helix-like DNA-binding domain superfamily/Winged helix DNA-binding domain"/>
    <property type="match status" value="1"/>
</dbReference>
<proteinExistence type="predicted"/>
<dbReference type="PROSITE" id="PS00657">
    <property type="entry name" value="FORK_HEAD_1"/>
    <property type="match status" value="1"/>
</dbReference>
<accession>A0A9P8TJK2</accession>
<feature type="region of interest" description="Disordered" evidence="5">
    <location>
        <begin position="163"/>
        <end position="186"/>
    </location>
</feature>
<reference evidence="7" key="1">
    <citation type="journal article" date="2021" name="Open Biol.">
        <title>Shared evolutionary footprints suggest mitochondrial oxidative damage underlies multiple complex I losses in fungi.</title>
        <authorList>
            <person name="Schikora-Tamarit M.A."/>
            <person name="Marcet-Houben M."/>
            <person name="Nosek J."/>
            <person name="Gabaldon T."/>
        </authorList>
    </citation>
    <scope>NUCLEOTIDE SEQUENCE</scope>
    <source>
        <strain evidence="7">CBS2887</strain>
    </source>
</reference>
<dbReference type="InterPro" id="IPR036388">
    <property type="entry name" value="WH-like_DNA-bd_sf"/>
</dbReference>
<dbReference type="InterPro" id="IPR050211">
    <property type="entry name" value="FOX_domain-containing"/>
</dbReference>
<dbReference type="GO" id="GO:0005634">
    <property type="term" value="C:nucleus"/>
    <property type="evidence" value="ECO:0007669"/>
    <property type="project" value="UniProtKB-SubCell"/>
</dbReference>
<dbReference type="PANTHER" id="PTHR11829">
    <property type="entry name" value="FORKHEAD BOX PROTEIN"/>
    <property type="match status" value="1"/>
</dbReference>
<feature type="compositionally biased region" description="Polar residues" evidence="5">
    <location>
        <begin position="583"/>
        <end position="592"/>
    </location>
</feature>
<dbReference type="OrthoDB" id="3980872at2759"/>
<feature type="region of interest" description="Disordered" evidence="5">
    <location>
        <begin position="292"/>
        <end position="352"/>
    </location>
</feature>
<feature type="DNA-binding region" description="Fork-head" evidence="4">
    <location>
        <begin position="201"/>
        <end position="275"/>
    </location>
</feature>
<evidence type="ECO:0000259" key="6">
    <source>
        <dbReference type="PROSITE" id="PS50039"/>
    </source>
</evidence>
<comment type="subcellular location">
    <subcellularLocation>
        <location evidence="1 4">Nucleus</location>
    </subcellularLocation>
</comment>
<dbReference type="InterPro" id="IPR036390">
    <property type="entry name" value="WH_DNA-bd_sf"/>
</dbReference>
<feature type="compositionally biased region" description="Polar residues" evidence="5">
    <location>
        <begin position="137"/>
        <end position="147"/>
    </location>
</feature>
<evidence type="ECO:0000313" key="7">
    <source>
        <dbReference type="EMBL" id="KAH3680676.1"/>
    </source>
</evidence>
<keyword evidence="8" id="KW-1185">Reference proteome</keyword>
<dbReference type="SMART" id="SM00339">
    <property type="entry name" value="FH"/>
    <property type="match status" value="1"/>
</dbReference>
<sequence length="645" mass="71277">MQGNPDLNSNLMKSLSSAYLPPPPAQILSSEQAKLPTADALQEASQIEGQSAKSKRSKRRSSTTEELILPLTTPPHSITRSNNEASTSTRKRNQTTPTLSQSRSKSNQNPISPQYSSPNTSMSELPPVKPLNKKQSKIPQPTFTVTKPKQAPVPIQIHQTTNITLNPPRPQTPEPAKEEDEDFELPSPGSMPEIVFDCGSKPPFSYATLIGMAILRGEDRKLTLSQIYSWISNTFRFYRKDELGWQNSIRHNLSLNKAFIKTDKSSDGKGHYWEVVEGHELQFVKGKPGKKIENIKKDVPKKKPQKKSDISGGESEAENGIEANKAKANTSVADEKVISSTPKKQIRSVDYDEKPQIKKSNSVIGLQRCPRGLDSDVDSELDEGLVVDFGQGKPAKKKQLHSISVTDGQSSNMNGFLDFSVGEHSNPNSSIGGFNDSSKFSFTSSFSSVTNFEMSPIRSKDSGPLLEPLTPTSRLASFNQPTFNPPNKTPLRNTTNSTNGLSGISSTQTSKFHNFLKTPITKTRTPNSNSIMKKFWNSPAFIDDFYASPSVQRYAVDRTEMISKRLFGSPETNRSMQGVPDQASGSRSQFYEHSSNFPSGYSDLFGVDIHSVVQRAVEKEKINQQIQGSATREEESMSTDDDMDN</sequence>
<feature type="region of interest" description="Disordered" evidence="5">
    <location>
        <begin position="568"/>
        <end position="592"/>
    </location>
</feature>